<feature type="domain" description="Casein kinase substrate phosphoprotein PP28" evidence="2">
    <location>
        <begin position="48"/>
        <end position="119"/>
    </location>
</feature>
<dbReference type="InterPro" id="IPR019380">
    <property type="entry name" value="Casein_kinase_sb_PP28"/>
</dbReference>
<organism evidence="3 4">
    <name type="scientific">Sarcoptes scabiei</name>
    <name type="common">Itch mite</name>
    <name type="synonym">Acarus scabiei</name>
    <dbReference type="NCBI Taxonomy" id="52283"/>
    <lineage>
        <taxon>Eukaryota</taxon>
        <taxon>Metazoa</taxon>
        <taxon>Ecdysozoa</taxon>
        <taxon>Arthropoda</taxon>
        <taxon>Chelicerata</taxon>
        <taxon>Arachnida</taxon>
        <taxon>Acari</taxon>
        <taxon>Acariformes</taxon>
        <taxon>Sarcoptiformes</taxon>
        <taxon>Astigmata</taxon>
        <taxon>Psoroptidia</taxon>
        <taxon>Sarcoptoidea</taxon>
        <taxon>Sarcoptidae</taxon>
        <taxon>Sarcoptinae</taxon>
        <taxon>Sarcoptes</taxon>
    </lineage>
</organism>
<proteinExistence type="predicted"/>
<evidence type="ECO:0000256" key="1">
    <source>
        <dbReference type="SAM" id="MobiDB-lite"/>
    </source>
</evidence>
<evidence type="ECO:0000313" key="4">
    <source>
        <dbReference type="Proteomes" id="UP000616769"/>
    </source>
</evidence>
<feature type="compositionally biased region" description="Low complexity" evidence="1">
    <location>
        <begin position="134"/>
        <end position="149"/>
    </location>
</feature>
<sequence length="157" mass="18885">MISPWKNCKDRQKFLKESINHKKFDYDNETNLENDQEDWKNSTPTKCRKSLQFDQLTVRQKEKIEKQEYIKHYHEMIAEGHFENKNDEYKDQQFYDLARLDIIRKHRDEANQLREIERKAKEAIKITPKKKIGPKNGTNSKRSLSSSLSKAEKLEKN</sequence>
<feature type="region of interest" description="Disordered" evidence="1">
    <location>
        <begin position="125"/>
        <end position="157"/>
    </location>
</feature>
<dbReference type="EMBL" id="JXLN01012053">
    <property type="protein sequence ID" value="KPM07950.1"/>
    <property type="molecule type" value="Genomic_DNA"/>
</dbReference>
<dbReference type="AlphaFoldDB" id="A0A132ABX9"/>
<protein>
    <recommendedName>
        <fullName evidence="2">Casein kinase substrate phosphoprotein PP28 domain-containing protein</fullName>
    </recommendedName>
</protein>
<dbReference type="Proteomes" id="UP000616769">
    <property type="component" value="Unassembled WGS sequence"/>
</dbReference>
<evidence type="ECO:0000313" key="3">
    <source>
        <dbReference type="EMBL" id="KPM07950.1"/>
    </source>
</evidence>
<reference evidence="3 4" key="1">
    <citation type="journal article" date="2015" name="Parasit. Vectors">
        <title>Draft genome of the scabies mite.</title>
        <authorList>
            <person name="Rider S.D.Jr."/>
            <person name="Morgan M.S."/>
            <person name="Arlian L.G."/>
        </authorList>
    </citation>
    <scope>NUCLEOTIDE SEQUENCE [LARGE SCALE GENOMIC DNA]</scope>
    <source>
        <strain evidence="3">Arlian Lab</strain>
    </source>
</reference>
<comment type="caution">
    <text evidence="3">The sequence shown here is derived from an EMBL/GenBank/DDBJ whole genome shotgun (WGS) entry which is preliminary data.</text>
</comment>
<accession>A0A132ABX9</accession>
<dbReference type="VEuPathDB" id="VectorBase:SSCA009254"/>
<gene>
    <name evidence="3" type="ORF">QR98_0064630</name>
</gene>
<name>A0A132ABX9_SARSC</name>
<dbReference type="Pfam" id="PF10252">
    <property type="entry name" value="PP28"/>
    <property type="match status" value="1"/>
</dbReference>
<evidence type="ECO:0000259" key="2">
    <source>
        <dbReference type="Pfam" id="PF10252"/>
    </source>
</evidence>